<organism evidence="2 3">
    <name type="scientific">Staphylococcus phage BP39</name>
    <dbReference type="NCBI Taxonomy" id="1543206"/>
    <lineage>
        <taxon>Viruses</taxon>
        <taxon>Duplodnaviria</taxon>
        <taxon>Heunggongvirae</taxon>
        <taxon>Uroviricota</taxon>
        <taxon>Caudoviricetes</taxon>
        <taxon>Rountreeviridae</taxon>
        <taxon>Rakietenvirinae</taxon>
        <taxon>Rosenblumvirus</taxon>
        <taxon>Rosenblumvirus BP39</taxon>
    </lineage>
</organism>
<dbReference type="OrthoDB" id="967at10239"/>
<feature type="domain" description="Tail knob protein gp9 N-terminal" evidence="1">
    <location>
        <begin position="7"/>
        <end position="119"/>
    </location>
</feature>
<evidence type="ECO:0000259" key="1">
    <source>
        <dbReference type="Pfam" id="PF16838"/>
    </source>
</evidence>
<protein>
    <submittedName>
        <fullName evidence="2">Tail protein</fullName>
    </submittedName>
</protein>
<dbReference type="EMBL" id="KM366100">
    <property type="protein sequence ID" value="AIT13813.1"/>
    <property type="molecule type" value="Genomic_DNA"/>
</dbReference>
<dbReference type="Proteomes" id="UP000202710">
    <property type="component" value="Segment"/>
</dbReference>
<dbReference type="InterPro" id="IPR031772">
    <property type="entry name" value="Gp9_N"/>
</dbReference>
<proteinExistence type="predicted"/>
<gene>
    <name evidence="2" type="ORF">BP39_12</name>
</gene>
<evidence type="ECO:0000313" key="3">
    <source>
        <dbReference type="Proteomes" id="UP000202710"/>
    </source>
</evidence>
<dbReference type="Pfam" id="PF16838">
    <property type="entry name" value="Caud_tail_N"/>
    <property type="match status" value="1"/>
</dbReference>
<name>A0A185AMW7_9CAUD</name>
<dbReference type="RefSeq" id="YP_009283987.1">
    <property type="nucleotide sequence ID" value="NC_031046.1"/>
</dbReference>
<dbReference type="GeneID" id="29078816"/>
<keyword evidence="3" id="KW-1185">Reference proteome</keyword>
<accession>A0A185AMW7</accession>
<evidence type="ECO:0000313" key="2">
    <source>
        <dbReference type="EMBL" id="AIT13813.1"/>
    </source>
</evidence>
<reference evidence="3" key="1">
    <citation type="submission" date="2014-08" db="EMBL/GenBank/DDBJ databases">
        <authorList>
            <person name="Mandeville R."/>
        </authorList>
    </citation>
    <scope>NUCLEOTIDE SEQUENCE [LARGE SCALE GENOMIC DNA]</scope>
</reference>
<sequence length="591" mass="68962">MEVKMRKLTNFKFFYNTPFTDYQNTIHFNSNKERDDYFLNGRHFKSLDYSKQPYNFIRDRMEINVDMQWHNAQGINYMTFLSDFEDRRYYAFVNQIEYVNDVVVKIYFVIDTIMTYTQGNVLEQLSNVNIERQHLSKRTYNYMLPMLRNNDDVLKVSNKNYVYNQMQQYLENLVLFQSSADLSKKFGTKKEPNLDTSKGTIYDNITSPVNLYVMEYGDFINFMDKMSAYPWITQNFQKVQMIPKDFINKKDLEDVKTSEKITGLKTLKQGGKSKEWSLNDLSLSFSKLQEMMLSKKDEFKHMIRNEYMTIEFYDWNGNTMLLDAGKISEKTGVKLRTKSIIGYHNEVRVYPVDYNSAENDRPILAKNKDILIDTGSFLNTNITFNSFAQVPILINNGILGQSQQANRQRNAESQLITNRIDNVLNGSDPKSRFYDAVSVASNLSPTALFGKFNEEYNFYKQQQAEYKDLALQPPSVTESEMGNAFQIANSINGLTMKISVPSPKEITFLQKYYMLFGFEVNNYNSFIEPINSMTVCNYLKCTGTYTIRDIDPMLMEQLKAILESGVRFWHNDGSGNPMLQNPLNNKFRVGV</sequence>
<dbReference type="KEGG" id="vg:29078816"/>